<dbReference type="EMBL" id="CP076459">
    <property type="protein sequence ID" value="QWQ31260.1"/>
    <property type="molecule type" value="Genomic_DNA"/>
</dbReference>
<proteinExistence type="predicted"/>
<gene>
    <name evidence="1" type="ORF">KOY49_03695</name>
</gene>
<dbReference type="RefSeq" id="WP_232736057.1">
    <property type="nucleotide sequence ID" value="NZ_CP076459.1"/>
</dbReference>
<accession>A0A8F1M9H7</accession>
<evidence type="ECO:0000313" key="2">
    <source>
        <dbReference type="Proteomes" id="UP000677117"/>
    </source>
</evidence>
<organism evidence="1 2">
    <name type="scientific">Candidatus Minimicrobia vallesae</name>
    <dbReference type="NCBI Taxonomy" id="2841264"/>
    <lineage>
        <taxon>Bacteria</taxon>
        <taxon>Candidatus Saccharimonadota</taxon>
        <taxon>Candidatus Saccharimonadota incertae sedis</taxon>
        <taxon>Candidatus Minimicrobia</taxon>
    </lineage>
</organism>
<sequence length="53" mass="5518">MGIRLQAKHYSKKITFVSGAILMLVGGLFFVNQALADAAKPAAKAGEKIGDGL</sequence>
<reference evidence="1" key="1">
    <citation type="submission" date="2021-06" db="EMBL/GenBank/DDBJ databases">
        <title>An adapted protocol for Saccharibacteria cultivation: two new species join this phylum of Candidate Phyla Radiations.</title>
        <authorList>
            <person name="Ibrahim A."/>
            <person name="Maatouk M."/>
            <person name="Raoult D."/>
            <person name="Bittar F."/>
        </authorList>
    </citation>
    <scope>NUCLEOTIDE SEQUENCE</scope>
    <source>
        <strain evidence="1">IHU2</strain>
    </source>
</reference>
<keyword evidence="2" id="KW-1185">Reference proteome</keyword>
<dbReference type="KEGG" id="mvl:KOY49_03695"/>
<dbReference type="Proteomes" id="UP000677117">
    <property type="component" value="Chromosome"/>
</dbReference>
<protein>
    <submittedName>
        <fullName evidence="1">Uncharacterized protein</fullName>
    </submittedName>
</protein>
<evidence type="ECO:0000313" key="1">
    <source>
        <dbReference type="EMBL" id="QWQ31260.1"/>
    </source>
</evidence>
<dbReference type="AlphaFoldDB" id="A0A8F1M9H7"/>
<name>A0A8F1M9H7_9BACT</name>